<dbReference type="AlphaFoldDB" id="A0ABD1AY15"/>
<evidence type="ECO:0000313" key="1">
    <source>
        <dbReference type="EMBL" id="KAL1208329.1"/>
    </source>
</evidence>
<evidence type="ECO:0000313" key="2">
    <source>
        <dbReference type="Proteomes" id="UP001558713"/>
    </source>
</evidence>
<sequence length="131" mass="14545">MEEAGDSSNSGSPFEPRLPLRLFATNCYPRGGKLNIYSKANLIGIVAATLEGTYALETILNSQFGKLFKLPVARGHNSAKIIHGLICSATNHKQEKIDVVNVRWETSEILTARISHRFWPIVRSNSNEGEY</sequence>
<organism evidence="1 2">
    <name type="scientific">Cardamine amara subsp. amara</name>
    <dbReference type="NCBI Taxonomy" id="228776"/>
    <lineage>
        <taxon>Eukaryota</taxon>
        <taxon>Viridiplantae</taxon>
        <taxon>Streptophyta</taxon>
        <taxon>Embryophyta</taxon>
        <taxon>Tracheophyta</taxon>
        <taxon>Spermatophyta</taxon>
        <taxon>Magnoliopsida</taxon>
        <taxon>eudicotyledons</taxon>
        <taxon>Gunneridae</taxon>
        <taxon>Pentapetalae</taxon>
        <taxon>rosids</taxon>
        <taxon>malvids</taxon>
        <taxon>Brassicales</taxon>
        <taxon>Brassicaceae</taxon>
        <taxon>Cardamineae</taxon>
        <taxon>Cardamine</taxon>
    </lineage>
</organism>
<reference evidence="1 2" key="1">
    <citation type="submission" date="2024-04" db="EMBL/GenBank/DDBJ databases">
        <title>Genome assembly C_amara_ONT_v2.</title>
        <authorList>
            <person name="Yant L."/>
            <person name="Moore C."/>
            <person name="Slenker M."/>
        </authorList>
    </citation>
    <scope>NUCLEOTIDE SEQUENCE [LARGE SCALE GENOMIC DNA]</scope>
    <source>
        <tissue evidence="1">Leaf</tissue>
    </source>
</reference>
<keyword evidence="2" id="KW-1185">Reference proteome</keyword>
<proteinExistence type="predicted"/>
<protein>
    <submittedName>
        <fullName evidence="1">Uncharacterized protein</fullName>
    </submittedName>
</protein>
<accession>A0ABD1AY15</accession>
<dbReference type="Proteomes" id="UP001558713">
    <property type="component" value="Unassembled WGS sequence"/>
</dbReference>
<name>A0ABD1AY15_CARAN</name>
<gene>
    <name evidence="1" type="ORF">V5N11_033847</name>
</gene>
<dbReference type="EMBL" id="JBANAX010000454">
    <property type="protein sequence ID" value="KAL1208329.1"/>
    <property type="molecule type" value="Genomic_DNA"/>
</dbReference>
<comment type="caution">
    <text evidence="1">The sequence shown here is derived from an EMBL/GenBank/DDBJ whole genome shotgun (WGS) entry which is preliminary data.</text>
</comment>